<reference evidence="2 3" key="1">
    <citation type="journal article" date="2020" name="ISME J.">
        <title>Uncovering the hidden diversity of litter-decomposition mechanisms in mushroom-forming fungi.</title>
        <authorList>
            <person name="Floudas D."/>
            <person name="Bentzer J."/>
            <person name="Ahren D."/>
            <person name="Johansson T."/>
            <person name="Persson P."/>
            <person name="Tunlid A."/>
        </authorList>
    </citation>
    <scope>NUCLEOTIDE SEQUENCE [LARGE SCALE GENOMIC DNA]</scope>
    <source>
        <strain evidence="2 3">CBS 146.42</strain>
    </source>
</reference>
<dbReference type="InterPro" id="IPR003615">
    <property type="entry name" value="HNH_nuc"/>
</dbReference>
<evidence type="ECO:0000313" key="3">
    <source>
        <dbReference type="Proteomes" id="UP000559027"/>
    </source>
</evidence>
<keyword evidence="3" id="KW-1185">Reference proteome</keyword>
<proteinExistence type="predicted"/>
<accession>A0A8H5FPV1</accession>
<dbReference type="OrthoDB" id="3163863at2759"/>
<organism evidence="2 3">
    <name type="scientific">Leucocoprinus leucothites</name>
    <dbReference type="NCBI Taxonomy" id="201217"/>
    <lineage>
        <taxon>Eukaryota</taxon>
        <taxon>Fungi</taxon>
        <taxon>Dikarya</taxon>
        <taxon>Basidiomycota</taxon>
        <taxon>Agaricomycotina</taxon>
        <taxon>Agaricomycetes</taxon>
        <taxon>Agaricomycetidae</taxon>
        <taxon>Agaricales</taxon>
        <taxon>Agaricineae</taxon>
        <taxon>Agaricaceae</taxon>
        <taxon>Leucocoprinus</taxon>
    </lineage>
</organism>
<name>A0A8H5FPV1_9AGAR</name>
<gene>
    <name evidence="2" type="ORF">D9756_011349</name>
</gene>
<dbReference type="AlphaFoldDB" id="A0A8H5FPV1"/>
<comment type="caution">
    <text evidence="2">The sequence shown here is derived from an EMBL/GenBank/DDBJ whole genome shotgun (WGS) entry which is preliminary data.</text>
</comment>
<evidence type="ECO:0000259" key="1">
    <source>
        <dbReference type="Pfam" id="PF13391"/>
    </source>
</evidence>
<dbReference type="Proteomes" id="UP000559027">
    <property type="component" value="Unassembled WGS sequence"/>
</dbReference>
<evidence type="ECO:0000313" key="2">
    <source>
        <dbReference type="EMBL" id="KAF5344397.1"/>
    </source>
</evidence>
<sequence>MPLDRMESWESEYCLLSCSTAEYGYIYENDEYSTDFLVDDALEIIRAKENELRDAEDQVQLDDLLRGMLLHVPSAAGARYVAVALRLTDQEGTDAVVNIAKAWLKHLFFRSPFLNSLFHQPILYFDHLLNPDLSVQAMSCRIDISDSQTPSTDNTAHEIGSLTLTENVAAREDHRCAITGCVDRLYAQKLRKQGDPIPAGAQRLMEAAHIIPFPLDLPAESSKLVFRDSVHTLDMFRDWTTLDIRALAGEKINSPANVIYMTYDECLRFCRFEFYLEPDTDEPDGYQVKFHNDYDTLSTGARTALVNFKALEDPKIEVPDPRFLAAHAAFSKVLHLCGVAEYWERLEMQADGDIVSGMNDESNFANRLSAKLALLAY</sequence>
<feature type="domain" description="HNH nuclease" evidence="1">
    <location>
        <begin position="176"/>
        <end position="264"/>
    </location>
</feature>
<dbReference type="EMBL" id="JAACJO010000065">
    <property type="protein sequence ID" value="KAF5344397.1"/>
    <property type="molecule type" value="Genomic_DNA"/>
</dbReference>
<protein>
    <recommendedName>
        <fullName evidence="1">HNH nuclease domain-containing protein</fullName>
    </recommendedName>
</protein>
<dbReference type="Pfam" id="PF13391">
    <property type="entry name" value="HNH_2"/>
    <property type="match status" value="1"/>
</dbReference>